<dbReference type="EC" id="7.1.2.2" evidence="5"/>
<dbReference type="EMBL" id="KP902678">
    <property type="protein sequence ID" value="AKF78646.1"/>
    <property type="molecule type" value="Genomic_DNA"/>
</dbReference>
<feature type="compositionally biased region" description="Polar residues" evidence="20">
    <location>
        <begin position="184"/>
        <end position="194"/>
    </location>
</feature>
<feature type="domain" description="ATP synthase YMF19-like N-terminal" evidence="22">
    <location>
        <begin position="2"/>
        <end position="85"/>
    </location>
</feature>
<evidence type="ECO:0000256" key="18">
    <source>
        <dbReference type="ARBA" id="ARBA00030649"/>
    </source>
</evidence>
<keyword evidence="16 21" id="KW-0472">Membrane</keyword>
<evidence type="ECO:0000256" key="10">
    <source>
        <dbReference type="ARBA" id="ARBA00022781"/>
    </source>
</evidence>
<evidence type="ECO:0000256" key="8">
    <source>
        <dbReference type="ARBA" id="ARBA00022692"/>
    </source>
</evidence>
<dbReference type="AlphaFoldDB" id="A0A0F7BID3"/>
<evidence type="ECO:0000256" key="5">
    <source>
        <dbReference type="ARBA" id="ARBA00012473"/>
    </source>
</evidence>
<keyword evidence="14" id="KW-0406">Ion transport</keyword>
<evidence type="ECO:0000256" key="1">
    <source>
        <dbReference type="ARBA" id="ARBA00003096"/>
    </source>
</evidence>
<feature type="transmembrane region" description="Helical" evidence="21">
    <location>
        <begin position="12"/>
        <end position="32"/>
    </location>
</feature>
<reference evidence="23" key="1">
    <citation type="journal article" date="2015" name="BMC Genomics">
        <title>The complete mitochondrial genome sequence of the green microalga Lobosphaera (Parietochloris) incisa reveals a new type of palindromic repetitive repeat.</title>
        <authorList>
            <person name="Tourasse N.J."/>
            <person name="Shtaida N."/>
            <person name="Khozin-Goldberg I."/>
            <person name="Boussiba S."/>
            <person name="Vallon O."/>
        </authorList>
    </citation>
    <scope>NUCLEOTIDE SEQUENCE</scope>
    <source>
        <strain evidence="23">SAG 2468</strain>
    </source>
</reference>
<keyword evidence="15 23" id="KW-0496">Mitochondrion</keyword>
<evidence type="ECO:0000256" key="15">
    <source>
        <dbReference type="ARBA" id="ARBA00023128"/>
    </source>
</evidence>
<dbReference type="Pfam" id="PF02326">
    <property type="entry name" value="YMF19"/>
    <property type="match status" value="1"/>
</dbReference>
<name>A0A0F7BID3_9CHLO</name>
<evidence type="ECO:0000313" key="23">
    <source>
        <dbReference type="EMBL" id="AKF78646.1"/>
    </source>
</evidence>
<keyword evidence="7" id="KW-0138">CF(0)</keyword>
<comment type="subunit">
    <text evidence="4">F-type ATPases have 2 components, CF(1) - the catalytic core - and CF(0) - the membrane proton channel. CF(1) has five subunits: alpha(3), beta(3), gamma(1), delta(1), epsilon(1). CF(0) has three main subunits: a, b and c.</text>
</comment>
<evidence type="ECO:0000256" key="11">
    <source>
        <dbReference type="ARBA" id="ARBA00022840"/>
    </source>
</evidence>
<dbReference type="PANTHER" id="PTHR36816:SF1">
    <property type="entry name" value="ATP SYNTHASE PROTEIN YMF19"/>
    <property type="match status" value="1"/>
</dbReference>
<evidence type="ECO:0000256" key="19">
    <source>
        <dbReference type="ARBA" id="ARBA00048383"/>
    </source>
</evidence>
<keyword evidence="13 21" id="KW-1133">Transmembrane helix</keyword>
<feature type="compositionally biased region" description="Basic and acidic residues" evidence="20">
    <location>
        <begin position="171"/>
        <end position="183"/>
    </location>
</feature>
<keyword evidence="9" id="KW-0547">Nucleotide-binding</keyword>
<comment type="function">
    <text evidence="1">This is one of the chains of the nonenzymatic component (CF(0) subunit) of the mitochondrial ATPase complex.</text>
</comment>
<gene>
    <name evidence="23" type="primary">atp8</name>
    <name evidence="23" type="ORF">LOBIN_mt006</name>
</gene>
<protein>
    <recommendedName>
        <fullName evidence="5">H(+)-transporting two-sector ATPase</fullName>
        <ecNumber evidence="5">7.1.2.2</ecNumber>
    </recommendedName>
    <alternativeName>
        <fullName evidence="18">Mitochondrial protein YMF19</fullName>
    </alternativeName>
</protein>
<keyword evidence="12" id="KW-1278">Translocase</keyword>
<geneLocation type="mitochondrion" evidence="23"/>
<evidence type="ECO:0000256" key="13">
    <source>
        <dbReference type="ARBA" id="ARBA00022989"/>
    </source>
</evidence>
<organism evidence="23">
    <name type="scientific">Lobosphaera incisa</name>
    <dbReference type="NCBI Taxonomy" id="312850"/>
    <lineage>
        <taxon>Eukaryota</taxon>
        <taxon>Viridiplantae</taxon>
        <taxon>Chlorophyta</taxon>
        <taxon>core chlorophytes</taxon>
        <taxon>Trebouxiophyceae</taxon>
        <taxon>Trebouxiales</taxon>
        <taxon>Trebouxiaceae</taxon>
        <taxon>Lobosphaera</taxon>
    </lineage>
</organism>
<dbReference type="RefSeq" id="YP_009138088.1">
    <property type="nucleotide sequence ID" value="NC_027060.1"/>
</dbReference>
<comment type="catalytic activity">
    <reaction evidence="19">
        <text>ATP + H2O + 4 H(+)(in) = ADP + phosphate + 5 H(+)(out)</text>
        <dbReference type="Rhea" id="RHEA:57720"/>
        <dbReference type="ChEBI" id="CHEBI:15377"/>
        <dbReference type="ChEBI" id="CHEBI:15378"/>
        <dbReference type="ChEBI" id="CHEBI:30616"/>
        <dbReference type="ChEBI" id="CHEBI:43474"/>
        <dbReference type="ChEBI" id="CHEBI:456216"/>
        <dbReference type="EC" id="7.1.2.2"/>
    </reaction>
</comment>
<keyword evidence="17" id="KW-0066">ATP synthesis</keyword>
<feature type="region of interest" description="Disordered" evidence="20">
    <location>
        <begin position="171"/>
        <end position="194"/>
    </location>
</feature>
<dbReference type="GO" id="GO:0031966">
    <property type="term" value="C:mitochondrial membrane"/>
    <property type="evidence" value="ECO:0007669"/>
    <property type="project" value="UniProtKB-SubCell"/>
</dbReference>
<comment type="similarity">
    <text evidence="3">Belongs to the ATPase protein YMF19 family.</text>
</comment>
<dbReference type="PANTHER" id="PTHR36816">
    <property type="entry name" value="ATP SYNTHASE PROTEIN YMF19"/>
    <property type="match status" value="1"/>
</dbReference>
<comment type="subcellular location">
    <subcellularLocation>
        <location evidence="2">Mitochondrion membrane</location>
        <topology evidence="2">Single-pass membrane protein</topology>
    </subcellularLocation>
</comment>
<evidence type="ECO:0000256" key="17">
    <source>
        <dbReference type="ARBA" id="ARBA00023310"/>
    </source>
</evidence>
<proteinExistence type="inferred from homology"/>
<evidence type="ECO:0000256" key="16">
    <source>
        <dbReference type="ARBA" id="ARBA00023136"/>
    </source>
</evidence>
<dbReference type="GO" id="GO:0045259">
    <property type="term" value="C:proton-transporting ATP synthase complex"/>
    <property type="evidence" value="ECO:0007669"/>
    <property type="project" value="UniProtKB-KW"/>
</dbReference>
<dbReference type="InterPro" id="IPR044975">
    <property type="entry name" value="YMF19-like"/>
</dbReference>
<evidence type="ECO:0000256" key="2">
    <source>
        <dbReference type="ARBA" id="ARBA00004304"/>
    </source>
</evidence>
<evidence type="ECO:0000256" key="4">
    <source>
        <dbReference type="ARBA" id="ARBA00011648"/>
    </source>
</evidence>
<sequence>MPQLDKVTFFSQFFWLCFFFLGFYFVLLKYFLPKMSRILKFRNKKMSTSQEGVTSMQKENDKVRDSYQSLVSSGLNLSENMLKKNLQYTEKWLESKTENANKTKLEPANKAYIYSLGETVFSQNLALSQPFAQPSKVPLPLFLETLFTKLYRNEKKPDFLGIHFNRNKTIENEKKTSSKKEQKIVSNTGKNKKK</sequence>
<dbReference type="GO" id="GO:0005524">
    <property type="term" value="F:ATP binding"/>
    <property type="evidence" value="ECO:0007669"/>
    <property type="project" value="UniProtKB-KW"/>
</dbReference>
<evidence type="ECO:0000256" key="7">
    <source>
        <dbReference type="ARBA" id="ARBA00022547"/>
    </source>
</evidence>
<evidence type="ECO:0000256" key="21">
    <source>
        <dbReference type="SAM" id="Phobius"/>
    </source>
</evidence>
<evidence type="ECO:0000256" key="14">
    <source>
        <dbReference type="ARBA" id="ARBA00023065"/>
    </source>
</evidence>
<accession>A0A0F7BID3</accession>
<evidence type="ECO:0000256" key="12">
    <source>
        <dbReference type="ARBA" id="ARBA00022967"/>
    </source>
</evidence>
<dbReference type="GeneID" id="24284941"/>
<keyword evidence="6" id="KW-0813">Transport</keyword>
<evidence type="ECO:0000259" key="22">
    <source>
        <dbReference type="Pfam" id="PF02326"/>
    </source>
</evidence>
<evidence type="ECO:0000256" key="3">
    <source>
        <dbReference type="ARBA" id="ARBA00010946"/>
    </source>
</evidence>
<keyword evidence="10" id="KW-0375">Hydrogen ion transport</keyword>
<keyword evidence="11" id="KW-0067">ATP-binding</keyword>
<evidence type="ECO:0000256" key="20">
    <source>
        <dbReference type="SAM" id="MobiDB-lite"/>
    </source>
</evidence>
<evidence type="ECO:0000256" key="6">
    <source>
        <dbReference type="ARBA" id="ARBA00022448"/>
    </source>
</evidence>
<evidence type="ECO:0000256" key="9">
    <source>
        <dbReference type="ARBA" id="ARBA00022741"/>
    </source>
</evidence>
<dbReference type="GO" id="GO:1902600">
    <property type="term" value="P:proton transmembrane transport"/>
    <property type="evidence" value="ECO:0007669"/>
    <property type="project" value="UniProtKB-KW"/>
</dbReference>
<keyword evidence="8 21" id="KW-0812">Transmembrane</keyword>
<dbReference type="InterPro" id="IPR003319">
    <property type="entry name" value="YMF19-like_N"/>
</dbReference>
<dbReference type="GO" id="GO:0006754">
    <property type="term" value="P:ATP biosynthetic process"/>
    <property type="evidence" value="ECO:0007669"/>
    <property type="project" value="UniProtKB-KW"/>
</dbReference>